<dbReference type="STRING" id="93059.P9211_02401"/>
<keyword evidence="2" id="KW-1185">Reference proteome</keyword>
<dbReference type="AlphaFoldDB" id="A9BDI5"/>
<dbReference type="HOGENOM" id="CLU_209900_0_0_3"/>
<sequence>MNFFTCFDSQGNVIARCQTPQEIEVLRKMGRPIDEVREMRKEESVVCSLTGSPSDFNMDY</sequence>
<dbReference type="Proteomes" id="UP000000788">
    <property type="component" value="Chromosome"/>
</dbReference>
<evidence type="ECO:0000313" key="2">
    <source>
        <dbReference type="Proteomes" id="UP000000788"/>
    </source>
</evidence>
<dbReference type="KEGG" id="pmj:P9211_02401"/>
<dbReference type="eggNOG" id="ENOG5032IRB">
    <property type="taxonomic scope" value="Bacteria"/>
</dbReference>
<reference evidence="1 2" key="1">
    <citation type="journal article" date="2007" name="PLoS Genet.">
        <title>Patterns and implications of gene gain and loss in the evolution of Prochlorococcus.</title>
        <authorList>
            <person name="Kettler G.C."/>
            <person name="Martiny A.C."/>
            <person name="Huang K."/>
            <person name="Zucker J."/>
            <person name="Coleman M.L."/>
            <person name="Rodrigue S."/>
            <person name="Chen F."/>
            <person name="Lapidus A."/>
            <person name="Ferriera S."/>
            <person name="Johnson J."/>
            <person name="Steglich C."/>
            <person name="Church G.M."/>
            <person name="Richardson P."/>
            <person name="Chisholm S.W."/>
        </authorList>
    </citation>
    <scope>NUCLEOTIDE SEQUENCE [LARGE SCALE GENOMIC DNA]</scope>
    <source>
        <strain evidence="2">MIT 9211</strain>
    </source>
</reference>
<accession>A9BDI5</accession>
<proteinExistence type="predicted"/>
<dbReference type="RefSeq" id="WP_012194796.1">
    <property type="nucleotide sequence ID" value="NC_009976.1"/>
</dbReference>
<gene>
    <name evidence="1" type="ordered locus">P9211_02401</name>
</gene>
<evidence type="ECO:0000313" key="1">
    <source>
        <dbReference type="EMBL" id="ABX08171.1"/>
    </source>
</evidence>
<protein>
    <submittedName>
        <fullName evidence="1">Uncharacterized protein</fullName>
    </submittedName>
</protein>
<organism evidence="1 2">
    <name type="scientific">Prochlorococcus marinus (strain MIT 9211)</name>
    <dbReference type="NCBI Taxonomy" id="93059"/>
    <lineage>
        <taxon>Bacteria</taxon>
        <taxon>Bacillati</taxon>
        <taxon>Cyanobacteriota</taxon>
        <taxon>Cyanophyceae</taxon>
        <taxon>Synechococcales</taxon>
        <taxon>Prochlorococcaceae</taxon>
        <taxon>Prochlorococcus</taxon>
    </lineage>
</organism>
<dbReference type="OrthoDB" id="560060at2"/>
<dbReference type="EMBL" id="CP000878">
    <property type="protein sequence ID" value="ABX08171.1"/>
    <property type="molecule type" value="Genomic_DNA"/>
</dbReference>
<name>A9BDI5_PROM4</name>